<gene>
    <name evidence="1" type="ORF">FKX85_08260</name>
</gene>
<dbReference type="OrthoDB" id="6313827at2"/>
<dbReference type="SUPFAM" id="SSF158745">
    <property type="entry name" value="LanC-like"/>
    <property type="match status" value="1"/>
</dbReference>
<dbReference type="KEGG" id="echi:FKX85_08260"/>
<evidence type="ECO:0000313" key="1">
    <source>
        <dbReference type="EMBL" id="QDH79030.1"/>
    </source>
</evidence>
<proteinExistence type="predicted"/>
<evidence type="ECO:0008006" key="3">
    <source>
        <dbReference type="Google" id="ProtNLM"/>
    </source>
</evidence>
<keyword evidence="2" id="KW-1185">Reference proteome</keyword>
<sequence>MINYLHLNFYFSDHLGLIDGKSSTVIYFSVIKNEFYSEEISFLFLEELLGQINQGVSLNYGNGMAGIGSLINYLHQKDLLAESPFELFSVPEDTLLKVLFGARCHEITLSQGLPGIGMYFLFRLKDKGLPEDSFQAMRYKEAIIATIDQLDHLLKTKSTGELDQYDLSIWHGWSGIYLYLLQVGQLGYIKERILGMAHQIRQMMIGRYLKSIS</sequence>
<dbReference type="Gene3D" id="1.50.10.20">
    <property type="match status" value="1"/>
</dbReference>
<evidence type="ECO:0000313" key="2">
    <source>
        <dbReference type="Proteomes" id="UP000316614"/>
    </source>
</evidence>
<dbReference type="AlphaFoldDB" id="A0A514CGX7"/>
<dbReference type="EMBL" id="CP041253">
    <property type="protein sequence ID" value="QDH79030.1"/>
    <property type="molecule type" value="Genomic_DNA"/>
</dbReference>
<organism evidence="1 2">
    <name type="scientific">Echinicola soli</name>
    <dbReference type="NCBI Taxonomy" id="2591634"/>
    <lineage>
        <taxon>Bacteria</taxon>
        <taxon>Pseudomonadati</taxon>
        <taxon>Bacteroidota</taxon>
        <taxon>Cytophagia</taxon>
        <taxon>Cytophagales</taxon>
        <taxon>Cyclobacteriaceae</taxon>
        <taxon>Echinicola</taxon>
    </lineage>
</organism>
<dbReference type="RefSeq" id="WP_141614282.1">
    <property type="nucleotide sequence ID" value="NZ_CP041253.1"/>
</dbReference>
<protein>
    <recommendedName>
        <fullName evidence="3">Lanthionine synthetase C-like protein</fullName>
    </recommendedName>
</protein>
<dbReference type="Proteomes" id="UP000316614">
    <property type="component" value="Chromosome"/>
</dbReference>
<reference evidence="1 2" key="1">
    <citation type="submission" date="2019-06" db="EMBL/GenBank/DDBJ databases">
        <title>Echinicola alkalisoli sp. nov. isolated from saline soil.</title>
        <authorList>
            <person name="Sun J.-Q."/>
            <person name="Xu L."/>
        </authorList>
    </citation>
    <scope>NUCLEOTIDE SEQUENCE [LARGE SCALE GENOMIC DNA]</scope>
    <source>
        <strain evidence="1 2">LN3S3</strain>
    </source>
</reference>
<accession>A0A514CGX7</accession>
<name>A0A514CGX7_9BACT</name>